<evidence type="ECO:0000256" key="6">
    <source>
        <dbReference type="ARBA" id="ARBA00023125"/>
    </source>
</evidence>
<organism evidence="11 12">
    <name type="scientific">Prosthecomicrobium pneumaticum</name>
    <dbReference type="NCBI Taxonomy" id="81895"/>
    <lineage>
        <taxon>Bacteria</taxon>
        <taxon>Pseudomonadati</taxon>
        <taxon>Pseudomonadota</taxon>
        <taxon>Alphaproteobacteria</taxon>
        <taxon>Hyphomicrobiales</taxon>
        <taxon>Kaistiaceae</taxon>
        <taxon>Prosthecomicrobium</taxon>
    </lineage>
</organism>
<comment type="similarity">
    <text evidence="1">Belongs to the N(4)/N(6)-methyltransferase family. N(4) subfamily.</text>
</comment>
<keyword evidence="4" id="KW-0949">S-adenosyl-L-methionine</keyword>
<dbReference type="GO" id="GO:0008170">
    <property type="term" value="F:N-methyltransferase activity"/>
    <property type="evidence" value="ECO:0007669"/>
    <property type="project" value="InterPro"/>
</dbReference>
<evidence type="ECO:0000256" key="2">
    <source>
        <dbReference type="ARBA" id="ARBA00022603"/>
    </source>
</evidence>
<dbReference type="Gene3D" id="3.40.50.150">
    <property type="entry name" value="Vaccinia Virus protein VP39"/>
    <property type="match status" value="1"/>
</dbReference>
<dbReference type="GO" id="GO:0003677">
    <property type="term" value="F:DNA binding"/>
    <property type="evidence" value="ECO:0007669"/>
    <property type="project" value="UniProtKB-KW"/>
</dbReference>
<evidence type="ECO:0000256" key="8">
    <source>
        <dbReference type="ARBA" id="ARBA00049120"/>
    </source>
</evidence>
<evidence type="ECO:0000256" key="3">
    <source>
        <dbReference type="ARBA" id="ARBA00022679"/>
    </source>
</evidence>
<evidence type="ECO:0000313" key="11">
    <source>
        <dbReference type="EMBL" id="MBB5751089.1"/>
    </source>
</evidence>
<accession>A0A7W9CSZ4</accession>
<comment type="caution">
    <text evidence="11">The sequence shown here is derived from an EMBL/GenBank/DDBJ whole genome shotgun (WGS) entry which is preliminary data.</text>
</comment>
<name>A0A7W9CSZ4_9HYPH</name>
<proteinExistence type="inferred from homology"/>
<dbReference type="Proteomes" id="UP000523821">
    <property type="component" value="Unassembled WGS sequence"/>
</dbReference>
<keyword evidence="3 11" id="KW-0808">Transferase</keyword>
<dbReference type="PROSITE" id="PS00093">
    <property type="entry name" value="N4_MTASE"/>
    <property type="match status" value="1"/>
</dbReference>
<evidence type="ECO:0000256" key="9">
    <source>
        <dbReference type="RuleBase" id="RU362026"/>
    </source>
</evidence>
<feature type="domain" description="DNA methylase N-4/N-6" evidence="10">
    <location>
        <begin position="41"/>
        <end position="268"/>
    </location>
</feature>
<keyword evidence="2 11" id="KW-0489">Methyltransferase</keyword>
<keyword evidence="12" id="KW-1185">Reference proteome</keyword>
<evidence type="ECO:0000256" key="4">
    <source>
        <dbReference type="ARBA" id="ARBA00022691"/>
    </source>
</evidence>
<dbReference type="AlphaFoldDB" id="A0A7W9CSZ4"/>
<dbReference type="InterPro" id="IPR017985">
    <property type="entry name" value="MeTrfase_CN4_CS"/>
</dbReference>
<evidence type="ECO:0000256" key="7">
    <source>
        <dbReference type="ARBA" id="ARBA00047942"/>
    </source>
</evidence>
<dbReference type="InterPro" id="IPR029063">
    <property type="entry name" value="SAM-dependent_MTases_sf"/>
</dbReference>
<keyword evidence="6" id="KW-0238">DNA-binding</keyword>
<dbReference type="RefSeq" id="WP_210308340.1">
    <property type="nucleotide sequence ID" value="NZ_JACHOO010000001.1"/>
</dbReference>
<reference evidence="11 12" key="1">
    <citation type="submission" date="2020-08" db="EMBL/GenBank/DDBJ databases">
        <title>Genomic Encyclopedia of Type Strains, Phase IV (KMG-IV): sequencing the most valuable type-strain genomes for metagenomic binning, comparative biology and taxonomic classification.</title>
        <authorList>
            <person name="Goeker M."/>
        </authorList>
    </citation>
    <scope>NUCLEOTIDE SEQUENCE [LARGE SCALE GENOMIC DNA]</scope>
    <source>
        <strain evidence="11 12">DSM 16268</strain>
    </source>
</reference>
<protein>
    <recommendedName>
        <fullName evidence="9">Methyltransferase</fullName>
        <ecNumber evidence="9">2.1.1.-</ecNumber>
    </recommendedName>
</protein>
<keyword evidence="5" id="KW-0680">Restriction system</keyword>
<dbReference type="GO" id="GO:0009007">
    <property type="term" value="F:site-specific DNA-methyltransferase (adenine-specific) activity"/>
    <property type="evidence" value="ECO:0007669"/>
    <property type="project" value="UniProtKB-EC"/>
</dbReference>
<dbReference type="InterPro" id="IPR002941">
    <property type="entry name" value="DNA_methylase_N4/N6"/>
</dbReference>
<comment type="catalytic activity">
    <reaction evidence="7">
        <text>a 2'-deoxyadenosine in DNA + S-adenosyl-L-methionine = an N(6)-methyl-2'-deoxyadenosine in DNA + S-adenosyl-L-homocysteine + H(+)</text>
        <dbReference type="Rhea" id="RHEA:15197"/>
        <dbReference type="Rhea" id="RHEA-COMP:12418"/>
        <dbReference type="Rhea" id="RHEA-COMP:12419"/>
        <dbReference type="ChEBI" id="CHEBI:15378"/>
        <dbReference type="ChEBI" id="CHEBI:57856"/>
        <dbReference type="ChEBI" id="CHEBI:59789"/>
        <dbReference type="ChEBI" id="CHEBI:90615"/>
        <dbReference type="ChEBI" id="CHEBI:90616"/>
        <dbReference type="EC" id="2.1.1.72"/>
    </reaction>
</comment>
<comment type="catalytic activity">
    <reaction evidence="8">
        <text>a 2'-deoxycytidine in DNA + S-adenosyl-L-methionine = an N(4)-methyl-2'-deoxycytidine in DNA + S-adenosyl-L-homocysteine + H(+)</text>
        <dbReference type="Rhea" id="RHEA:16857"/>
        <dbReference type="Rhea" id="RHEA-COMP:11369"/>
        <dbReference type="Rhea" id="RHEA-COMP:13674"/>
        <dbReference type="ChEBI" id="CHEBI:15378"/>
        <dbReference type="ChEBI" id="CHEBI:57856"/>
        <dbReference type="ChEBI" id="CHEBI:59789"/>
        <dbReference type="ChEBI" id="CHEBI:85452"/>
        <dbReference type="ChEBI" id="CHEBI:137933"/>
        <dbReference type="EC" id="2.1.1.113"/>
    </reaction>
</comment>
<evidence type="ECO:0000313" key="12">
    <source>
        <dbReference type="Proteomes" id="UP000523821"/>
    </source>
</evidence>
<evidence type="ECO:0000259" key="10">
    <source>
        <dbReference type="Pfam" id="PF01555"/>
    </source>
</evidence>
<gene>
    <name evidence="11" type="ORF">GGQ63_000132</name>
</gene>
<dbReference type="InterPro" id="IPR001091">
    <property type="entry name" value="RM_Methyltransferase"/>
</dbReference>
<dbReference type="EMBL" id="JACHOO010000001">
    <property type="protein sequence ID" value="MBB5751089.1"/>
    <property type="molecule type" value="Genomic_DNA"/>
</dbReference>
<dbReference type="SUPFAM" id="SSF53335">
    <property type="entry name" value="S-adenosyl-L-methionine-dependent methyltransferases"/>
    <property type="match status" value="1"/>
</dbReference>
<evidence type="ECO:0000256" key="5">
    <source>
        <dbReference type="ARBA" id="ARBA00022747"/>
    </source>
</evidence>
<dbReference type="EC" id="2.1.1.-" evidence="9"/>
<dbReference type="GO" id="GO:0032259">
    <property type="term" value="P:methylation"/>
    <property type="evidence" value="ECO:0007669"/>
    <property type="project" value="UniProtKB-KW"/>
</dbReference>
<evidence type="ECO:0000256" key="1">
    <source>
        <dbReference type="ARBA" id="ARBA00010203"/>
    </source>
</evidence>
<dbReference type="Pfam" id="PF01555">
    <property type="entry name" value="N6_N4_Mtase"/>
    <property type="match status" value="1"/>
</dbReference>
<dbReference type="GO" id="GO:0009307">
    <property type="term" value="P:DNA restriction-modification system"/>
    <property type="evidence" value="ECO:0007669"/>
    <property type="project" value="UniProtKB-KW"/>
</dbReference>
<dbReference type="PRINTS" id="PR00508">
    <property type="entry name" value="S21N4MTFRASE"/>
</dbReference>
<dbReference type="GO" id="GO:0015667">
    <property type="term" value="F:site-specific DNA-methyltransferase (cytosine-N4-specific) activity"/>
    <property type="evidence" value="ECO:0007669"/>
    <property type="project" value="UniProtKB-EC"/>
</dbReference>
<sequence>MGPDGDPPSAAPADEDRTVGRQTVLVGDCLVRLAELPEGSVDVVVTSPPYNIGLAYNAYDDGGDRAAYLDFIAAAGRALKRVLAPGGSFFLNIAGTASDPWIAQEVAAALRPLFVLQNAIVWVKSIAIDGRSVGHFKPINSRRYLNHTYEHVFHFTATGAVPLDRLAVGVPFQDKSNIARFGHDADRRCAGNVWFIRYETIRSRGERFHHPSPFPVELPERCILLHGRRDATVLDPFLGTGSTLVAAERLGCRGIGIELDPVYAAAAVRRLEGLAPLAPDVA</sequence>